<evidence type="ECO:0000256" key="10">
    <source>
        <dbReference type="ARBA" id="ARBA00022989"/>
    </source>
</evidence>
<name>A0A8R1DLW4_CAEJA</name>
<dbReference type="PANTHER" id="PTHR45919">
    <property type="entry name" value="GDP-MAN:MAN(3)GLCNAC(2)-PP-DOL ALPHA-1,2-MANNOSYLTRANSFERASE"/>
    <property type="match status" value="1"/>
</dbReference>
<keyword evidence="11" id="KW-0472">Membrane</keyword>
<dbReference type="Pfam" id="PF00534">
    <property type="entry name" value="Glycos_transf_1"/>
    <property type="match status" value="1"/>
</dbReference>
<evidence type="ECO:0000313" key="17">
    <source>
        <dbReference type="EnsemblMetazoa" id="CJA06447.1"/>
    </source>
</evidence>
<comment type="subcellular location">
    <subcellularLocation>
        <location evidence="1">Endoplasmic reticulum membrane</location>
        <topology evidence="1">Single-pass membrane protein</topology>
    </subcellularLocation>
</comment>
<keyword evidence="7 14" id="KW-0808">Transferase</keyword>
<keyword evidence="6 14" id="KW-0328">Glycosyltransferase</keyword>
<dbReference type="PANTHER" id="PTHR45919:SF1">
    <property type="entry name" value="GDP-MAN:MAN(3)GLCNAC(2)-PP-DOL ALPHA-1,2-MANNOSYLTRANSFERASE"/>
    <property type="match status" value="1"/>
</dbReference>
<evidence type="ECO:0000256" key="2">
    <source>
        <dbReference type="ARBA" id="ARBA00004922"/>
    </source>
</evidence>
<dbReference type="EnsemblMetazoa" id="CJA06447.1">
    <property type="protein sequence ID" value="CJA06447.1"/>
    <property type="gene ID" value="WBGene00125651"/>
</dbReference>
<dbReference type="EC" id="2.4.1.131" evidence="4 14"/>
<dbReference type="GO" id="GO:0006487">
    <property type="term" value="P:protein N-linked glycosylation"/>
    <property type="evidence" value="ECO:0007669"/>
    <property type="project" value="TreeGrafter"/>
</dbReference>
<comment type="function">
    <text evidence="13">GDP-Man:Man(3)GlcNAc(2)-PP-Dol alpha-1,2-mannosyltransferase that operates in the biosynthetic pathway of dolichol-linked oligosaccharides, the glycan precursors employed in protein asparagine (N)-glycosylation. The assembly of dolichol-linked oligosaccharides begins on the cytosolic side of the endoplasmic reticulum membrane and finishes in its lumen. The sequential addition of sugars to dolichol pyrophosphate produces dolichol-linked oligosaccharides containing fourteen sugars, including two GlcNAcs, nine mannoses and three glucoses. Once assembled, the oligosaccharide is transferred from the lipid to nascent proteins by oligosaccharyltransferases. Catalyzes, on the cytoplasmic face of the endoplasmic reticulum, the addition of the fourth and fifth mannose residues to the dolichol-linked oligosaccharide chain, to produce Man(5)GlcNAc(2)-PP-dolichol core oligosaccharide. Man(5)GlcNAc(2)-PP-dolichol is a substrate for ALG3, the following enzyme in the biosynthetic pathway.</text>
</comment>
<comment type="pathway">
    <text evidence="2 14">Protein modification; protein glycosylation.</text>
</comment>
<evidence type="ECO:0000256" key="9">
    <source>
        <dbReference type="ARBA" id="ARBA00022824"/>
    </source>
</evidence>
<protein>
    <recommendedName>
        <fullName evidence="5 14">GDP-Man:Man(3)GlcNAc(2)-PP-Dol alpha-1,2-mannosyltransferase</fullName>
        <ecNumber evidence="4 14">2.4.1.131</ecNumber>
    </recommendedName>
</protein>
<dbReference type="AlphaFoldDB" id="A0A8R1DLW4"/>
<keyword evidence="18" id="KW-1185">Reference proteome</keyword>
<dbReference type="OMA" id="ARLYGWV"/>
<keyword evidence="9 14" id="KW-0256">Endoplasmic reticulum</keyword>
<dbReference type="InterPro" id="IPR038013">
    <property type="entry name" value="ALG11"/>
</dbReference>
<feature type="domain" description="Glycosyl transferase family 1" evidence="15">
    <location>
        <begin position="259"/>
        <end position="435"/>
    </location>
</feature>
<evidence type="ECO:0000256" key="11">
    <source>
        <dbReference type="ARBA" id="ARBA00023136"/>
    </source>
</evidence>
<evidence type="ECO:0000256" key="8">
    <source>
        <dbReference type="ARBA" id="ARBA00022692"/>
    </source>
</evidence>
<evidence type="ECO:0000256" key="5">
    <source>
        <dbReference type="ARBA" id="ARBA00022018"/>
    </source>
</evidence>
<evidence type="ECO:0000256" key="4">
    <source>
        <dbReference type="ARBA" id="ARBA00012645"/>
    </source>
</evidence>
<evidence type="ECO:0000256" key="14">
    <source>
        <dbReference type="RuleBase" id="RU367051"/>
    </source>
</evidence>
<evidence type="ECO:0000259" key="16">
    <source>
        <dbReference type="Pfam" id="PF15924"/>
    </source>
</evidence>
<dbReference type="CDD" id="cd03806">
    <property type="entry name" value="GT4_ALG11-like"/>
    <property type="match status" value="1"/>
</dbReference>
<comment type="catalytic activity">
    <reaction evidence="12 14">
        <text>an alpha-D-Man-(1-&gt;3)-[alpha-D-Man-(1-&gt;6)]-beta-D-Man-(1-&gt;4)-beta-D-GlcNAc-(1-&gt;4)-alpha-D-GlcNAc-diphospho-di-trans,poly-cis-dolichol + 2 GDP-alpha-D-mannose = an alpha-D-Man-(1-&gt;2)-alpha-D-Man-(1-&gt;2)-alpha-D-Man-(1-&gt;3)-[alpha-D-Man-(1-&gt;6)]-beta-D-Man-(1-&gt;4)-beta-D-GlcNAc-(1-&gt;4)-alpha-D-GlcNAc-diphospho-di-trans,poly-cis-dolichol + 2 GDP + 2 H(+)</text>
        <dbReference type="Rhea" id="RHEA:29523"/>
        <dbReference type="Rhea" id="RHEA-COMP:19515"/>
        <dbReference type="Rhea" id="RHEA-COMP:19516"/>
        <dbReference type="ChEBI" id="CHEBI:15378"/>
        <dbReference type="ChEBI" id="CHEBI:57527"/>
        <dbReference type="ChEBI" id="CHEBI:58189"/>
        <dbReference type="ChEBI" id="CHEBI:132511"/>
        <dbReference type="ChEBI" id="CHEBI:132515"/>
        <dbReference type="EC" id="2.4.1.131"/>
    </reaction>
    <physiologicalReaction direction="left-to-right" evidence="12 14">
        <dbReference type="Rhea" id="RHEA:29524"/>
    </physiologicalReaction>
</comment>
<evidence type="ECO:0000256" key="6">
    <source>
        <dbReference type="ARBA" id="ARBA00022676"/>
    </source>
</evidence>
<evidence type="ECO:0000256" key="12">
    <source>
        <dbReference type="ARBA" id="ARBA00045065"/>
    </source>
</evidence>
<dbReference type="Proteomes" id="UP000005237">
    <property type="component" value="Unassembled WGS sequence"/>
</dbReference>
<reference evidence="17" key="2">
    <citation type="submission" date="2022-06" db="UniProtKB">
        <authorList>
            <consortium name="EnsemblMetazoa"/>
        </authorList>
    </citation>
    <scope>IDENTIFICATION</scope>
    <source>
        <strain evidence="17">DF5081</strain>
    </source>
</reference>
<dbReference type="GO" id="GO:0004377">
    <property type="term" value="F:GDP-Man:Man(3)GlcNAc(2)-PP-Dol alpha-1,2-mannosyltransferase activity"/>
    <property type="evidence" value="ECO:0007669"/>
    <property type="project" value="UniProtKB-UniRule"/>
</dbReference>
<keyword evidence="8" id="KW-0812">Transmembrane</keyword>
<sequence length="457" mass="51966">MLPTLIIGLIIVFFAVFKIYSNSRRKSKSVAFFHPYCNAGGGGERVLWAAIRGMQKKFKDHKYYVYSGDCDATKEQILLKARQRFGIELDPTNVHFVYLHGRRLVEADLYPVCTMLGQALGGGLLAFEAWWRMVPDVFIDSMGYPLSLPLFRFAGSRVAAYVHYPTISCDMLDVVGSRQATFNNRSVIAQSNVLSLIKLIYYRLFALGYWLAGKAAHVVMVNGSWTQRHIASIWSRRDVSIVYPPCDVEAFLNIESVAENLLKDTKTVRLLSVGQIRPEKNHRLQIEVLHDVKDGLAKEGYNVELCIAGGCRNEEDRKRVEDLKKYAEKLKVSENLSWKVNVPYEDLVAELSKALISIHTMHNEHFGISVVEAMAASTIILSNDSGGPQMDIVKEYEKHCVGYLSITREEYATTILRIVEEGETKRNEIRKYARKSLTRFGEAAFETFWNKEIEKLV</sequence>
<evidence type="ECO:0000256" key="3">
    <source>
        <dbReference type="ARBA" id="ARBA00009481"/>
    </source>
</evidence>
<dbReference type="Gene3D" id="3.40.50.2000">
    <property type="entry name" value="Glycogen Phosphorylase B"/>
    <property type="match status" value="1"/>
</dbReference>
<dbReference type="InterPro" id="IPR031814">
    <property type="entry name" value="ALG11_N"/>
</dbReference>
<evidence type="ECO:0000259" key="15">
    <source>
        <dbReference type="Pfam" id="PF00534"/>
    </source>
</evidence>
<organism evidence="17 18">
    <name type="scientific">Caenorhabditis japonica</name>
    <dbReference type="NCBI Taxonomy" id="281687"/>
    <lineage>
        <taxon>Eukaryota</taxon>
        <taxon>Metazoa</taxon>
        <taxon>Ecdysozoa</taxon>
        <taxon>Nematoda</taxon>
        <taxon>Chromadorea</taxon>
        <taxon>Rhabditida</taxon>
        <taxon>Rhabditina</taxon>
        <taxon>Rhabditomorpha</taxon>
        <taxon>Rhabditoidea</taxon>
        <taxon>Rhabditidae</taxon>
        <taxon>Peloderinae</taxon>
        <taxon>Caenorhabditis</taxon>
    </lineage>
</organism>
<evidence type="ECO:0000256" key="13">
    <source>
        <dbReference type="ARBA" id="ARBA00045128"/>
    </source>
</evidence>
<dbReference type="SUPFAM" id="SSF53756">
    <property type="entry name" value="UDP-Glycosyltransferase/glycogen phosphorylase"/>
    <property type="match status" value="1"/>
</dbReference>
<comment type="similarity">
    <text evidence="3 14">Belongs to the glycosyltransferase group 1 family. Glycosyltransferase 4 subfamily.</text>
</comment>
<evidence type="ECO:0000256" key="1">
    <source>
        <dbReference type="ARBA" id="ARBA00004389"/>
    </source>
</evidence>
<keyword evidence="10" id="KW-1133">Transmembrane helix</keyword>
<dbReference type="InterPro" id="IPR001296">
    <property type="entry name" value="Glyco_trans_1"/>
</dbReference>
<evidence type="ECO:0000256" key="7">
    <source>
        <dbReference type="ARBA" id="ARBA00022679"/>
    </source>
</evidence>
<dbReference type="GO" id="GO:0005789">
    <property type="term" value="C:endoplasmic reticulum membrane"/>
    <property type="evidence" value="ECO:0007669"/>
    <property type="project" value="UniProtKB-SubCell"/>
</dbReference>
<reference evidence="18" key="1">
    <citation type="submission" date="2010-08" db="EMBL/GenBank/DDBJ databases">
        <authorList>
            <consortium name="Caenorhabditis japonica Sequencing Consortium"/>
            <person name="Wilson R.K."/>
        </authorList>
    </citation>
    <scope>NUCLEOTIDE SEQUENCE [LARGE SCALE GENOMIC DNA]</scope>
    <source>
        <strain evidence="18">DF5081</strain>
    </source>
</reference>
<accession>A0A8R1DLW4</accession>
<evidence type="ECO:0000313" key="18">
    <source>
        <dbReference type="Proteomes" id="UP000005237"/>
    </source>
</evidence>
<proteinExistence type="inferred from homology"/>
<dbReference type="Pfam" id="PF15924">
    <property type="entry name" value="ALG11_N"/>
    <property type="match status" value="1"/>
</dbReference>
<feature type="domain" description="ALG11 mannosyltransferase N-terminal" evidence="16">
    <location>
        <begin position="28"/>
        <end position="234"/>
    </location>
</feature>